<dbReference type="EMBL" id="BTSX01000006">
    <property type="protein sequence ID" value="GMT07581.1"/>
    <property type="molecule type" value="Genomic_DNA"/>
</dbReference>
<gene>
    <name evidence="2" type="ORF">PENTCL1PPCAC_29755</name>
</gene>
<feature type="region of interest" description="Disordered" evidence="1">
    <location>
        <begin position="88"/>
        <end position="133"/>
    </location>
</feature>
<accession>A0AAV5UMD8</accession>
<organism evidence="2 3">
    <name type="scientific">Pristionchus entomophagus</name>
    <dbReference type="NCBI Taxonomy" id="358040"/>
    <lineage>
        <taxon>Eukaryota</taxon>
        <taxon>Metazoa</taxon>
        <taxon>Ecdysozoa</taxon>
        <taxon>Nematoda</taxon>
        <taxon>Chromadorea</taxon>
        <taxon>Rhabditida</taxon>
        <taxon>Rhabditina</taxon>
        <taxon>Diplogasteromorpha</taxon>
        <taxon>Diplogasteroidea</taxon>
        <taxon>Neodiplogasteridae</taxon>
        <taxon>Pristionchus</taxon>
    </lineage>
</organism>
<name>A0AAV5UMD8_9BILA</name>
<evidence type="ECO:0008006" key="4">
    <source>
        <dbReference type="Google" id="ProtNLM"/>
    </source>
</evidence>
<dbReference type="Proteomes" id="UP001432027">
    <property type="component" value="Unassembled WGS sequence"/>
</dbReference>
<sequence length="285" mass="32633">MSVADNASTISLSGSSQWICQQCDVVLKKAQARESHLKEELDAARKLTERYATELAAAMQTLNSIRKSSSDAEEHISASLTAIVEEKRKRFHQQSSSTDESQQRSTDANVFSRRRSSEGCAPVPVLSLHPEAPPSYEEKKWWKGDGASQSCPRGCDHIEESRREHYKKWHYNVYYAFVNREDNYSERERWMCTLFGDKVPGIRVCHYCHHLLKKDSKHNGQLQLANHIENEHPEVFGELAVQHSRHRSNTAATSHIPQLPGEIDRLLEKSLNGTHEKDKIHEQLH</sequence>
<protein>
    <recommendedName>
        <fullName evidence="4">BED-type domain-containing protein</fullName>
    </recommendedName>
</protein>
<dbReference type="AlphaFoldDB" id="A0AAV5UMD8"/>
<evidence type="ECO:0000313" key="2">
    <source>
        <dbReference type="EMBL" id="GMT07581.1"/>
    </source>
</evidence>
<keyword evidence="3" id="KW-1185">Reference proteome</keyword>
<evidence type="ECO:0000313" key="3">
    <source>
        <dbReference type="Proteomes" id="UP001432027"/>
    </source>
</evidence>
<evidence type="ECO:0000256" key="1">
    <source>
        <dbReference type="SAM" id="MobiDB-lite"/>
    </source>
</evidence>
<comment type="caution">
    <text evidence="2">The sequence shown here is derived from an EMBL/GenBank/DDBJ whole genome shotgun (WGS) entry which is preliminary data.</text>
</comment>
<feature type="compositionally biased region" description="Polar residues" evidence="1">
    <location>
        <begin position="93"/>
        <end position="109"/>
    </location>
</feature>
<proteinExistence type="predicted"/>
<reference evidence="2" key="1">
    <citation type="submission" date="2023-10" db="EMBL/GenBank/DDBJ databases">
        <title>Genome assembly of Pristionchus species.</title>
        <authorList>
            <person name="Yoshida K."/>
            <person name="Sommer R.J."/>
        </authorList>
    </citation>
    <scope>NUCLEOTIDE SEQUENCE</scope>
    <source>
        <strain evidence="2">RS0144</strain>
    </source>
</reference>